<dbReference type="Proteomes" id="UP000694941">
    <property type="component" value="Unplaced"/>
</dbReference>
<dbReference type="Gene3D" id="3.30.420.10">
    <property type="entry name" value="Ribonuclease H-like superfamily/Ribonuclease H"/>
    <property type="match status" value="1"/>
</dbReference>
<dbReference type="PANTHER" id="PTHR46628:SF1">
    <property type="entry name" value="PIRNA BIOGENESIS PROTEIN EXD1"/>
    <property type="match status" value="1"/>
</dbReference>
<dbReference type="PANTHER" id="PTHR46628">
    <property type="entry name" value="PIRNA BIOGENESIS PROTEIN EXD1"/>
    <property type="match status" value="1"/>
</dbReference>
<evidence type="ECO:0000313" key="3">
    <source>
        <dbReference type="RefSeq" id="XP_022239453.1"/>
    </source>
</evidence>
<dbReference type="InterPro" id="IPR036397">
    <property type="entry name" value="RNaseH_sf"/>
</dbReference>
<feature type="region of interest" description="Disordered" evidence="1">
    <location>
        <begin position="566"/>
        <end position="591"/>
    </location>
</feature>
<feature type="region of interest" description="Disordered" evidence="1">
    <location>
        <begin position="522"/>
        <end position="541"/>
    </location>
</feature>
<proteinExistence type="predicted"/>
<protein>
    <submittedName>
        <fullName evidence="3">Uncharacterized protein LOC111085396</fullName>
    </submittedName>
</protein>
<dbReference type="GeneID" id="111085396"/>
<name>A0ABM1S748_LIMPO</name>
<feature type="region of interest" description="Disordered" evidence="1">
    <location>
        <begin position="806"/>
        <end position="854"/>
    </location>
</feature>
<feature type="compositionally biased region" description="Low complexity" evidence="1">
    <location>
        <begin position="575"/>
        <end position="588"/>
    </location>
</feature>
<accession>A0ABM1S748</accession>
<dbReference type="InterPro" id="IPR012337">
    <property type="entry name" value="RNaseH-like_sf"/>
</dbReference>
<feature type="compositionally biased region" description="Polar residues" evidence="1">
    <location>
        <begin position="151"/>
        <end position="165"/>
    </location>
</feature>
<dbReference type="SUPFAM" id="SSF53098">
    <property type="entry name" value="Ribonuclease H-like"/>
    <property type="match status" value="1"/>
</dbReference>
<feature type="region of interest" description="Disordered" evidence="1">
    <location>
        <begin position="144"/>
        <end position="165"/>
    </location>
</feature>
<keyword evidence="2" id="KW-1185">Reference proteome</keyword>
<feature type="compositionally biased region" description="Low complexity" evidence="1">
    <location>
        <begin position="839"/>
        <end position="850"/>
    </location>
</feature>
<dbReference type="InterPro" id="IPR052144">
    <property type="entry name" value="piRNA_biogenesis_EXD1"/>
</dbReference>
<organism evidence="2 3">
    <name type="scientific">Limulus polyphemus</name>
    <name type="common">Atlantic horseshoe crab</name>
    <dbReference type="NCBI Taxonomy" id="6850"/>
    <lineage>
        <taxon>Eukaryota</taxon>
        <taxon>Metazoa</taxon>
        <taxon>Ecdysozoa</taxon>
        <taxon>Arthropoda</taxon>
        <taxon>Chelicerata</taxon>
        <taxon>Merostomata</taxon>
        <taxon>Xiphosura</taxon>
        <taxon>Limulidae</taxon>
        <taxon>Limulus</taxon>
    </lineage>
</organism>
<evidence type="ECO:0000313" key="2">
    <source>
        <dbReference type="Proteomes" id="UP000694941"/>
    </source>
</evidence>
<feature type="region of interest" description="Disordered" evidence="1">
    <location>
        <begin position="672"/>
        <end position="693"/>
    </location>
</feature>
<feature type="compositionally biased region" description="Polar residues" evidence="1">
    <location>
        <begin position="806"/>
        <end position="816"/>
    </location>
</feature>
<gene>
    <name evidence="3" type="primary">LOC111085396</name>
</gene>
<reference evidence="3" key="1">
    <citation type="submission" date="2025-08" db="UniProtKB">
        <authorList>
            <consortium name="RefSeq"/>
        </authorList>
    </citation>
    <scope>IDENTIFICATION</scope>
    <source>
        <tissue evidence="3">Muscle</tissue>
    </source>
</reference>
<evidence type="ECO:0000256" key="1">
    <source>
        <dbReference type="SAM" id="MobiDB-lite"/>
    </source>
</evidence>
<feature type="region of interest" description="Disordered" evidence="1">
    <location>
        <begin position="493"/>
        <end position="517"/>
    </location>
</feature>
<sequence>METTITGELVGRRVQITTDDGIYKGLVKTFNAALMKITLYNVFSCSTNKPLHGLHHFYEHEIKEFVPVGRTASVKSLVLSEQQKKGKILNKHPEIPQVDGKFHKHFQHYQKNCGIKTRHIGPLNFLINCGITDDDVLEEAARRAEGKEDSGYTTHCKNGQTEPTNVPLSEEEEEHFQPPTLRFQLSADFVVIDEIGDVFFDAVNCLKNQAIIGVSMEPGSINRTGELCWLSIGTKDYVFLYDIFSLGKQAFQQGLKEIMESLSILKVRKFFGKLFYFKLLYKKKIIIHSLLIAWAVRRYKITCVTQIVEEIGDVLVQRQENEKLRCQTRHLSSCLTDYLQLSNTEICVKWFSQDLLNKDTEVWKRRPLPPILLEAAVKRVIYLRELRVAVMEKLLTEFTSAVNSSLSLIRDMSHEELDNSASFSVILPPIFSNLQSKPRKKASQSPKFLPPGNLHQEDKFWHTFPSQEELNLKNTPTLWKSTNSEGENHIHQKIEISNKNTNFQRHWTKKQKYEEVRRTGLDRANETSSPSETDKQKQNQALQRINKKGLSSKNWDIQQKEAHVISNHTKKKKVSWPSVSESESPSNSQCVHGFKNLEISNKEKALSSQKQCSSEHFTLSSSNYDLVPLKDKLSDTVSNSVDGRYQETNFWPKVKPSTSSLTIIPAGMQQELRNSSTQATGTNNDKDNSASQTSMRSKSYFCKNFVTSTPKGYTLQSQRNCTLVHSFTATNENAITGESDQEMKNAKYDDFNQPLPFSCPGHVHQPVGGLAKVPAGPELQVCCKSSKNLLDDSEDLLNRVEISTVSSKSQSLAQQSDYEELSNHSVKQSDRTRSLNETSKSQSLLHNSSSENMLKDSINHQVNTKTDSMRKEKSVLYGMLEALLSNRT</sequence>
<dbReference type="RefSeq" id="XP_022239453.1">
    <property type="nucleotide sequence ID" value="XM_022383745.1"/>
</dbReference>